<dbReference type="SUPFAM" id="SSF51735">
    <property type="entry name" value="NAD(P)-binding Rossmann-fold domains"/>
    <property type="match status" value="1"/>
</dbReference>
<evidence type="ECO:0000259" key="1">
    <source>
        <dbReference type="Pfam" id="PF13460"/>
    </source>
</evidence>
<feature type="domain" description="NAD(P)-binding" evidence="1">
    <location>
        <begin position="7"/>
        <end position="221"/>
    </location>
</feature>
<dbReference type="Gene3D" id="3.40.50.720">
    <property type="entry name" value="NAD(P)-binding Rossmann-like Domain"/>
    <property type="match status" value="1"/>
</dbReference>
<name>A0ABV8WX35_9BACI</name>
<protein>
    <submittedName>
        <fullName evidence="2">NAD(P)-dependent oxidoreductase</fullName>
    </submittedName>
</protein>
<dbReference type="Proteomes" id="UP001595882">
    <property type="component" value="Unassembled WGS sequence"/>
</dbReference>
<comment type="caution">
    <text evidence="2">The sequence shown here is derived from an EMBL/GenBank/DDBJ whole genome shotgun (WGS) entry which is preliminary data.</text>
</comment>
<dbReference type="PANTHER" id="PTHR15020:SF11">
    <property type="entry name" value="OS06G0360300 PROTEIN"/>
    <property type="match status" value="1"/>
</dbReference>
<gene>
    <name evidence="2" type="ORF">ACFOY7_12195</name>
</gene>
<sequence>MTILVVGATGATGKLVVKQLLDCGEKVRVIVRFPDKLSETILSHPNISVISVGNVLHINKHKMREYVKDCDAVISCLGHNLTLRGIFGPPFTLVTDVTKLICHAIKENKPERPIKYILMNTTGNRNKNHRETVSLAEKCVLGMIRLLVPPQRDNEKAAEYLRVEIGQDNPEIEWIAVRPDSLLNLDEVTKYSIFPSPIRSAIFNPGKTSRINVAHFMSELIINEELWEEWKGQMPVIYNDDSVVEEGNK</sequence>
<accession>A0ABV8WX35</accession>
<organism evidence="2 3">
    <name type="scientific">Gracilibacillus xinjiangensis</name>
    <dbReference type="NCBI Taxonomy" id="1193282"/>
    <lineage>
        <taxon>Bacteria</taxon>
        <taxon>Bacillati</taxon>
        <taxon>Bacillota</taxon>
        <taxon>Bacilli</taxon>
        <taxon>Bacillales</taxon>
        <taxon>Bacillaceae</taxon>
        <taxon>Gracilibacillus</taxon>
    </lineage>
</organism>
<dbReference type="InterPro" id="IPR016040">
    <property type="entry name" value="NAD(P)-bd_dom"/>
</dbReference>
<dbReference type="PANTHER" id="PTHR15020">
    <property type="entry name" value="FLAVIN REDUCTASE-RELATED"/>
    <property type="match status" value="1"/>
</dbReference>
<dbReference type="EMBL" id="JBHSDT010000008">
    <property type="protein sequence ID" value="MFC4403832.1"/>
    <property type="molecule type" value="Genomic_DNA"/>
</dbReference>
<evidence type="ECO:0000313" key="3">
    <source>
        <dbReference type="Proteomes" id="UP001595882"/>
    </source>
</evidence>
<dbReference type="InterPro" id="IPR036291">
    <property type="entry name" value="NAD(P)-bd_dom_sf"/>
</dbReference>
<keyword evidence="3" id="KW-1185">Reference proteome</keyword>
<reference evidence="3" key="1">
    <citation type="journal article" date="2019" name="Int. J. Syst. Evol. Microbiol.">
        <title>The Global Catalogue of Microorganisms (GCM) 10K type strain sequencing project: providing services to taxonomists for standard genome sequencing and annotation.</title>
        <authorList>
            <consortium name="The Broad Institute Genomics Platform"/>
            <consortium name="The Broad Institute Genome Sequencing Center for Infectious Disease"/>
            <person name="Wu L."/>
            <person name="Ma J."/>
        </authorList>
    </citation>
    <scope>NUCLEOTIDE SEQUENCE [LARGE SCALE GENOMIC DNA]</scope>
    <source>
        <strain evidence="3">CCUG 37865</strain>
    </source>
</reference>
<dbReference type="RefSeq" id="WP_390252362.1">
    <property type="nucleotide sequence ID" value="NZ_JBHSDT010000008.1"/>
</dbReference>
<dbReference type="Pfam" id="PF13460">
    <property type="entry name" value="NAD_binding_10"/>
    <property type="match status" value="1"/>
</dbReference>
<proteinExistence type="predicted"/>
<evidence type="ECO:0000313" key="2">
    <source>
        <dbReference type="EMBL" id="MFC4403832.1"/>
    </source>
</evidence>